<dbReference type="InterPro" id="IPR039261">
    <property type="entry name" value="FNR_nucleotide-bd"/>
</dbReference>
<dbReference type="Gene3D" id="3.40.50.80">
    <property type="entry name" value="Nucleotide-binding domain of ferredoxin-NADP reductase (FNR) module"/>
    <property type="match status" value="1"/>
</dbReference>
<evidence type="ECO:0000259" key="1">
    <source>
        <dbReference type="Pfam" id="PF00175"/>
    </source>
</evidence>
<dbReference type="GO" id="GO:0016491">
    <property type="term" value="F:oxidoreductase activity"/>
    <property type="evidence" value="ECO:0007669"/>
    <property type="project" value="InterPro"/>
</dbReference>
<proteinExistence type="predicted"/>
<dbReference type="SUPFAM" id="SSF52343">
    <property type="entry name" value="Ferredoxin reductase-like, C-terminal NADP-linked domain"/>
    <property type="match status" value="1"/>
</dbReference>
<protein>
    <recommendedName>
        <fullName evidence="1">Oxidoreductase FAD/NAD(P)-binding domain-containing protein</fullName>
    </recommendedName>
</protein>
<dbReference type="EMBL" id="DRPZ01000098">
    <property type="protein sequence ID" value="HGY09136.1"/>
    <property type="molecule type" value="Genomic_DNA"/>
</dbReference>
<gene>
    <name evidence="2" type="ORF">ENK37_03640</name>
</gene>
<dbReference type="Proteomes" id="UP000885759">
    <property type="component" value="Unassembled WGS sequence"/>
</dbReference>
<dbReference type="Pfam" id="PF00175">
    <property type="entry name" value="NAD_binding_1"/>
    <property type="match status" value="1"/>
</dbReference>
<dbReference type="PANTHER" id="PTHR47878:SF2">
    <property type="entry name" value="OXIDOREDUCTASE FAD_NAD(P)-BINDING DOMAIN PROTEIN"/>
    <property type="match status" value="1"/>
</dbReference>
<dbReference type="AlphaFoldDB" id="A0A7C4Z8C9"/>
<dbReference type="PANTHER" id="PTHR47878">
    <property type="entry name" value="OXIDOREDUCTASE FAD/NAD(P)-BINDING DOMAIN PROTEIN"/>
    <property type="match status" value="1"/>
</dbReference>
<sequence>MLALKPGDRLYMGQRIVGSFKIAETPPEKAIVMIGTGTGVAPFVSFLRSHVHERTHPRVVLVQGAATLNELAYYAELRFVDRAFEHAVYLPTLTDPRPTWLGLRAWIEDMLASGVIEREGGVTLEPDKTHVYLCGNPTMVENVMAWLMSERGYERHTGRQPGQLFIEEY</sequence>
<name>A0A7C4Z8C9_9DEIN</name>
<comment type="caution">
    <text evidence="2">The sequence shown here is derived from an EMBL/GenBank/DDBJ whole genome shotgun (WGS) entry which is preliminary data.</text>
</comment>
<dbReference type="InterPro" id="IPR001709">
    <property type="entry name" value="Flavoprot_Pyr_Nucl_cyt_Rdtase"/>
</dbReference>
<dbReference type="InterPro" id="IPR051930">
    <property type="entry name" value="FNR_type-1"/>
</dbReference>
<evidence type="ECO:0000313" key="2">
    <source>
        <dbReference type="EMBL" id="HGY09136.1"/>
    </source>
</evidence>
<dbReference type="PRINTS" id="PR00371">
    <property type="entry name" value="FPNCR"/>
</dbReference>
<dbReference type="InterPro" id="IPR001433">
    <property type="entry name" value="OxRdtase_FAD/NAD-bd"/>
</dbReference>
<feature type="domain" description="Oxidoreductase FAD/NAD(P)-binding" evidence="1">
    <location>
        <begin position="33"/>
        <end position="143"/>
    </location>
</feature>
<accession>A0A7C4Z8C9</accession>
<reference evidence="2" key="1">
    <citation type="journal article" date="2020" name="mSystems">
        <title>Genome- and Community-Level Interaction Insights into Carbon Utilization and Element Cycling Functions of Hydrothermarchaeota in Hydrothermal Sediment.</title>
        <authorList>
            <person name="Zhou Z."/>
            <person name="Liu Y."/>
            <person name="Xu W."/>
            <person name="Pan J."/>
            <person name="Luo Z.H."/>
            <person name="Li M."/>
        </authorList>
    </citation>
    <scope>NUCLEOTIDE SEQUENCE [LARGE SCALE GENOMIC DNA]</scope>
    <source>
        <strain evidence="2">HyVt-570</strain>
    </source>
</reference>
<organism evidence="2">
    <name type="scientific">Oceanithermus profundus</name>
    <dbReference type="NCBI Taxonomy" id="187137"/>
    <lineage>
        <taxon>Bacteria</taxon>
        <taxon>Thermotogati</taxon>
        <taxon>Deinococcota</taxon>
        <taxon>Deinococci</taxon>
        <taxon>Thermales</taxon>
        <taxon>Thermaceae</taxon>
        <taxon>Oceanithermus</taxon>
    </lineage>
</organism>